<keyword evidence="1" id="KW-1133">Transmembrane helix</keyword>
<dbReference type="Proteomes" id="UP000225889">
    <property type="component" value="Unassembled WGS sequence"/>
</dbReference>
<evidence type="ECO:0000313" key="2">
    <source>
        <dbReference type="EMBL" id="PHU34388.1"/>
    </source>
</evidence>
<feature type="transmembrane region" description="Helical" evidence="1">
    <location>
        <begin position="61"/>
        <end position="84"/>
    </location>
</feature>
<keyword evidence="1" id="KW-0812">Transmembrane</keyword>
<organism evidence="2 3">
    <name type="scientific">Pseudobutyrivibrio ruminis</name>
    <dbReference type="NCBI Taxonomy" id="46206"/>
    <lineage>
        <taxon>Bacteria</taxon>
        <taxon>Bacillati</taxon>
        <taxon>Bacillota</taxon>
        <taxon>Clostridia</taxon>
        <taxon>Lachnospirales</taxon>
        <taxon>Lachnospiraceae</taxon>
        <taxon>Pseudobutyrivibrio</taxon>
    </lineage>
</organism>
<dbReference type="EMBL" id="PDYF01000025">
    <property type="protein sequence ID" value="PHU34388.1"/>
    <property type="molecule type" value="Genomic_DNA"/>
</dbReference>
<feature type="transmembrane region" description="Helical" evidence="1">
    <location>
        <begin position="328"/>
        <end position="350"/>
    </location>
</feature>
<feature type="transmembrane region" description="Helical" evidence="1">
    <location>
        <begin position="480"/>
        <end position="502"/>
    </location>
</feature>
<gene>
    <name evidence="2" type="ORF">CSX01_10365</name>
</gene>
<evidence type="ECO:0000256" key="1">
    <source>
        <dbReference type="SAM" id="Phobius"/>
    </source>
</evidence>
<reference evidence="2 3" key="2">
    <citation type="submission" date="2017-10" db="EMBL/GenBank/DDBJ databases">
        <authorList>
            <person name="Banno H."/>
            <person name="Chua N.-H."/>
        </authorList>
    </citation>
    <scope>NUCLEOTIDE SEQUENCE [LARGE SCALE GENOMIC DNA]</scope>
    <source>
        <strain evidence="2 3">JK626</strain>
    </source>
</reference>
<comment type="caution">
    <text evidence="2">The sequence shown here is derived from an EMBL/GenBank/DDBJ whole genome shotgun (WGS) entry which is preliminary data.</text>
</comment>
<proteinExistence type="predicted"/>
<feature type="transmembrane region" description="Helical" evidence="1">
    <location>
        <begin position="189"/>
        <end position="208"/>
    </location>
</feature>
<feature type="transmembrane region" description="Helical" evidence="1">
    <location>
        <begin position="258"/>
        <end position="278"/>
    </location>
</feature>
<sequence length="514" mass="57658">MPFHFGRIQAIAEMLKLGQFPVRYEANAWYGYGYISTTMYGNIFLYIPAALFMAGLPLWRVYNIFVILVNVATVLVGFTCFSKIFKSSRYGLLAIYIYTLAGYRLSNVYMRTAVGEFTAMIFIPLVLYGVYKLYFEDKKQNIVARNMPLIIGMTGLIQSHILTTEIISVLLILFAVINIKETIPNIKDILVSVVLTAGINAFFLVPFIDSYSSMDLYINTDLTATSIRADGLYLSQVFGLITKGSGGSYPWTTNDEGYLNTGIVIVLCMILSVIGLVLNRKKKSFKYILEITVVGVLAIWLSTVYFPWDSFVGDSAVAKLMSSVQYPWRYSLIQTVCFTIAGVYGLKAILDIINTDRAAKIINLNYTLLFVFFAGLSVFATAIFDYTLSCVNETLYNEVAAVDWADKLYLPSGTDRELLKNVEYIVDGDEVTLPVLGYDHVVVEDKNGNALDWNTGENNRIVVKYEGNPEDLTTHFRAPVIWHVAEVVSVICLILLVVFQIYGKKRKIGEISNS</sequence>
<protein>
    <recommendedName>
        <fullName evidence="4">Membrane protein 6-pyruvoyl-tetrahydropterin synthase-related domain-containing protein</fullName>
    </recommendedName>
</protein>
<feature type="transmembrane region" description="Helical" evidence="1">
    <location>
        <begin position="151"/>
        <end position="177"/>
    </location>
</feature>
<evidence type="ECO:0008006" key="4">
    <source>
        <dbReference type="Google" id="ProtNLM"/>
    </source>
</evidence>
<dbReference type="AlphaFoldDB" id="A0A2G3DTP3"/>
<feature type="transmembrane region" description="Helical" evidence="1">
    <location>
        <begin position="362"/>
        <end position="384"/>
    </location>
</feature>
<feature type="transmembrane region" description="Helical" evidence="1">
    <location>
        <begin position="113"/>
        <end position="131"/>
    </location>
</feature>
<accession>A0A2G3DTP3</accession>
<name>A0A2G3DTP3_9FIRM</name>
<feature type="transmembrane region" description="Helical" evidence="1">
    <location>
        <begin position="287"/>
        <end position="308"/>
    </location>
</feature>
<keyword evidence="1" id="KW-0472">Membrane</keyword>
<reference evidence="2 3" key="1">
    <citation type="submission" date="2017-10" db="EMBL/GenBank/DDBJ databases">
        <title>Resolving the taxonomy of Roseburia spp., Eubacterium rectale and Agathobacter spp. through phylogenomic analysis.</title>
        <authorList>
            <person name="Sheridan P.O."/>
            <person name="Walker A.W."/>
            <person name="Duncan S.H."/>
            <person name="Scott K.P."/>
            <person name="Toole P.W.O."/>
            <person name="Luis P."/>
            <person name="Flint H.J."/>
        </authorList>
    </citation>
    <scope>NUCLEOTIDE SEQUENCE [LARGE SCALE GENOMIC DNA]</scope>
    <source>
        <strain evidence="2 3">JK626</strain>
    </source>
</reference>
<evidence type="ECO:0000313" key="3">
    <source>
        <dbReference type="Proteomes" id="UP000225889"/>
    </source>
</evidence>
<feature type="transmembrane region" description="Helical" evidence="1">
    <location>
        <begin position="29"/>
        <end position="54"/>
    </location>
</feature>